<gene>
    <name evidence="1" type="ORF">L0Y14_05795</name>
</gene>
<sequence>MGDMSRAALRHDLTALLMESADKFKELDLERFLEAAAHDLSRVRPLSLLGELVLVADQWLYAAPADLIRPLASYWGLDALKNRKPWEELWPGRLPSLGMVTHGGVRKLTLTPAPTGAQILKLSSAYSYRYSARYAIGIQAADTTVPEESRELLLTRATAAALQALANQGVTKPVMLGKAAMGGMPKNGSPAALAQDLLDLFERMAA</sequence>
<evidence type="ECO:0000313" key="1">
    <source>
        <dbReference type="EMBL" id="USF88744.1"/>
    </source>
</evidence>
<keyword evidence="2" id="KW-1185">Reference proteome</keyword>
<evidence type="ECO:0000313" key="2">
    <source>
        <dbReference type="Proteomes" id="UP001056649"/>
    </source>
</evidence>
<protein>
    <submittedName>
        <fullName evidence="1">Uncharacterized protein</fullName>
    </submittedName>
</protein>
<accession>A0A9J7A1U1</accession>
<name>A0A9J7A1U1_9GAMM</name>
<dbReference type="RefSeq" id="WP_006474144.1">
    <property type="nucleotide sequence ID" value="NZ_CP090569.1"/>
</dbReference>
<proteinExistence type="predicted"/>
<organism evidence="1 2">
    <name type="scientific">Candidatus Endoriftia persephonae</name>
    <dbReference type="NCBI Taxonomy" id="393765"/>
    <lineage>
        <taxon>Bacteria</taxon>
        <taxon>Pseudomonadati</taxon>
        <taxon>Pseudomonadota</taxon>
        <taxon>Gammaproteobacteria</taxon>
        <taxon>Chromatiales</taxon>
        <taxon>Sedimenticolaceae</taxon>
        <taxon>Candidatus Endoriftia</taxon>
    </lineage>
</organism>
<dbReference type="AlphaFoldDB" id="A0A9J7A1U1"/>
<dbReference type="KEGG" id="eps:L0Y14_05795"/>
<dbReference type="Proteomes" id="UP001056649">
    <property type="component" value="Chromosome"/>
</dbReference>
<dbReference type="EMBL" id="CP090569">
    <property type="protein sequence ID" value="USF88744.1"/>
    <property type="molecule type" value="Genomic_DNA"/>
</dbReference>
<reference evidence="1" key="1">
    <citation type="journal article" date="2022" name="Mol. Ecol. Resour.">
        <title>The complete and closed genome of the facultative generalist Candidatus Endoriftia persephone from deep-sea hydrothermal vents.</title>
        <authorList>
            <person name="de Oliveira A.L."/>
            <person name="Srivastava A."/>
            <person name="Espada-Hinojosa S."/>
            <person name="Bright M."/>
        </authorList>
    </citation>
    <scope>NUCLEOTIDE SEQUENCE</scope>
    <source>
        <strain evidence="1">Tica-EPR-9o50.N</strain>
    </source>
</reference>